<evidence type="ECO:0000313" key="3">
    <source>
        <dbReference type="Proteomes" id="UP000314294"/>
    </source>
</evidence>
<gene>
    <name evidence="2" type="ORF">EYF80_056887</name>
</gene>
<keyword evidence="3" id="KW-1185">Reference proteome</keyword>
<dbReference type="Proteomes" id="UP000314294">
    <property type="component" value="Unassembled WGS sequence"/>
</dbReference>
<feature type="compositionally biased region" description="Low complexity" evidence="1">
    <location>
        <begin position="13"/>
        <end position="24"/>
    </location>
</feature>
<dbReference type="EMBL" id="SRLO01002418">
    <property type="protein sequence ID" value="TNN32951.1"/>
    <property type="molecule type" value="Genomic_DNA"/>
</dbReference>
<evidence type="ECO:0000313" key="2">
    <source>
        <dbReference type="EMBL" id="TNN32951.1"/>
    </source>
</evidence>
<accession>A0A4Z2EWK0</accession>
<protein>
    <submittedName>
        <fullName evidence="2">Uncharacterized protein</fullName>
    </submittedName>
</protein>
<comment type="caution">
    <text evidence="2">The sequence shown here is derived from an EMBL/GenBank/DDBJ whole genome shotgun (WGS) entry which is preliminary data.</text>
</comment>
<evidence type="ECO:0000256" key="1">
    <source>
        <dbReference type="SAM" id="MobiDB-lite"/>
    </source>
</evidence>
<reference evidence="2 3" key="1">
    <citation type="submission" date="2019-03" db="EMBL/GenBank/DDBJ databases">
        <title>First draft genome of Liparis tanakae, snailfish: a comprehensive survey of snailfish specific genes.</title>
        <authorList>
            <person name="Kim W."/>
            <person name="Song I."/>
            <person name="Jeong J.-H."/>
            <person name="Kim D."/>
            <person name="Kim S."/>
            <person name="Ryu S."/>
            <person name="Song J.Y."/>
            <person name="Lee S.K."/>
        </authorList>
    </citation>
    <scope>NUCLEOTIDE SEQUENCE [LARGE SCALE GENOMIC DNA]</scope>
    <source>
        <tissue evidence="2">Muscle</tissue>
    </source>
</reference>
<feature type="compositionally biased region" description="Polar residues" evidence="1">
    <location>
        <begin position="70"/>
        <end position="83"/>
    </location>
</feature>
<proteinExistence type="predicted"/>
<organism evidence="2 3">
    <name type="scientific">Liparis tanakae</name>
    <name type="common">Tanaka's snailfish</name>
    <dbReference type="NCBI Taxonomy" id="230148"/>
    <lineage>
        <taxon>Eukaryota</taxon>
        <taxon>Metazoa</taxon>
        <taxon>Chordata</taxon>
        <taxon>Craniata</taxon>
        <taxon>Vertebrata</taxon>
        <taxon>Euteleostomi</taxon>
        <taxon>Actinopterygii</taxon>
        <taxon>Neopterygii</taxon>
        <taxon>Teleostei</taxon>
        <taxon>Neoteleostei</taxon>
        <taxon>Acanthomorphata</taxon>
        <taxon>Eupercaria</taxon>
        <taxon>Perciformes</taxon>
        <taxon>Cottioidei</taxon>
        <taxon>Cottales</taxon>
        <taxon>Liparidae</taxon>
        <taxon>Liparis</taxon>
    </lineage>
</organism>
<feature type="region of interest" description="Disordered" evidence="1">
    <location>
        <begin position="179"/>
        <end position="225"/>
    </location>
</feature>
<sequence>MLSCAAEEHLEVAVGRRQQVGRVQQEAEEERRADLGPDRREQGPQLGSQAREAADDEVELLRGGLERTETSGLQTGDATSLNVSPAPALTSCDLQGPPCRGPREPLVNPDSGPQTVNGAAETQAITQRHIHQQMGIKTIKCLRVGQMRQQGFDGVQSERVRLQDLLHGVLPLRDAPVGVETEEERKDFQAPETLDSGPGSGSGIQIAFQGNLRNPNAETRRRKPGPFCFPKVGGASCTHRGSVSGRLAHFLISLLPNGVRV</sequence>
<feature type="compositionally biased region" description="Basic and acidic residues" evidence="1">
    <location>
        <begin position="29"/>
        <end position="42"/>
    </location>
</feature>
<feature type="region of interest" description="Disordered" evidence="1">
    <location>
        <begin position="13"/>
        <end position="102"/>
    </location>
</feature>
<name>A0A4Z2EWK0_9TELE</name>
<dbReference type="AlphaFoldDB" id="A0A4Z2EWK0"/>